<gene>
    <name evidence="14" type="ORF">ODE01S_18380</name>
</gene>
<dbReference type="PRINTS" id="PR00943">
    <property type="entry name" value="CUATPASE"/>
</dbReference>
<dbReference type="InterPro" id="IPR044492">
    <property type="entry name" value="P_typ_ATPase_HD_dom"/>
</dbReference>
<dbReference type="SUPFAM" id="SSF56784">
    <property type="entry name" value="HAD-like"/>
    <property type="match status" value="1"/>
</dbReference>
<evidence type="ECO:0000256" key="5">
    <source>
        <dbReference type="ARBA" id="ARBA00022723"/>
    </source>
</evidence>
<evidence type="ECO:0000256" key="1">
    <source>
        <dbReference type="ARBA" id="ARBA00004651"/>
    </source>
</evidence>
<dbReference type="InterPro" id="IPR001757">
    <property type="entry name" value="P_typ_ATPase"/>
</dbReference>
<evidence type="ECO:0000259" key="13">
    <source>
        <dbReference type="Pfam" id="PF00122"/>
    </source>
</evidence>
<feature type="compositionally biased region" description="Basic and acidic residues" evidence="12">
    <location>
        <begin position="55"/>
        <end position="71"/>
    </location>
</feature>
<dbReference type="OrthoDB" id="23781at2"/>
<feature type="transmembrane region" description="Helical" evidence="11">
    <location>
        <begin position="353"/>
        <end position="377"/>
    </location>
</feature>
<evidence type="ECO:0000313" key="14">
    <source>
        <dbReference type="EMBL" id="GEM90404.1"/>
    </source>
</evidence>
<dbReference type="InterPro" id="IPR036412">
    <property type="entry name" value="HAD-like_sf"/>
</dbReference>
<dbReference type="SUPFAM" id="SSF81665">
    <property type="entry name" value="Calcium ATPase, transmembrane domain M"/>
    <property type="match status" value="1"/>
</dbReference>
<dbReference type="InterPro" id="IPR059000">
    <property type="entry name" value="ATPase_P-type_domA"/>
</dbReference>
<reference evidence="14 15" key="1">
    <citation type="submission" date="2019-07" db="EMBL/GenBank/DDBJ databases">
        <title>Whole genome shotgun sequence of Oceanithermus desulfurans NBRC 100063.</title>
        <authorList>
            <person name="Hosoyama A."/>
            <person name="Uohara A."/>
            <person name="Ohji S."/>
            <person name="Ichikawa N."/>
        </authorList>
    </citation>
    <scope>NUCLEOTIDE SEQUENCE [LARGE SCALE GENOMIC DNA]</scope>
    <source>
        <strain evidence="14 15">NBRC 100063</strain>
    </source>
</reference>
<dbReference type="InterPro" id="IPR023299">
    <property type="entry name" value="ATPase_P-typ_cyto_dom_N"/>
</dbReference>
<keyword evidence="3 11" id="KW-1003">Cell membrane</keyword>
<comment type="similarity">
    <text evidence="2 11">Belongs to the cation transport ATPase (P-type) (TC 3.A.3) family. Type IB subfamily.</text>
</comment>
<dbReference type="PANTHER" id="PTHR43520">
    <property type="entry name" value="ATP7, ISOFORM B"/>
    <property type="match status" value="1"/>
</dbReference>
<organism evidence="14 15">
    <name type="scientific">Oceanithermus desulfurans NBRC 100063</name>
    <dbReference type="NCBI Taxonomy" id="1227550"/>
    <lineage>
        <taxon>Bacteria</taxon>
        <taxon>Thermotogati</taxon>
        <taxon>Deinococcota</taxon>
        <taxon>Deinococci</taxon>
        <taxon>Thermales</taxon>
        <taxon>Thermaceae</taxon>
        <taxon>Oceanithermus</taxon>
    </lineage>
</organism>
<dbReference type="GO" id="GO:0043682">
    <property type="term" value="F:P-type divalent copper transporter activity"/>
    <property type="evidence" value="ECO:0007669"/>
    <property type="project" value="TreeGrafter"/>
</dbReference>
<feature type="transmembrane region" description="Helical" evidence="11">
    <location>
        <begin position="174"/>
        <end position="191"/>
    </location>
</feature>
<dbReference type="SFLD" id="SFLDS00003">
    <property type="entry name" value="Haloacid_Dehalogenase"/>
    <property type="match status" value="1"/>
</dbReference>
<dbReference type="SUPFAM" id="SSF81653">
    <property type="entry name" value="Calcium ATPase, transduction domain A"/>
    <property type="match status" value="1"/>
</dbReference>
<dbReference type="InterPro" id="IPR023214">
    <property type="entry name" value="HAD_sf"/>
</dbReference>
<feature type="transmembrane region" description="Helical" evidence="11">
    <location>
        <begin position="82"/>
        <end position="103"/>
    </location>
</feature>
<keyword evidence="7 11" id="KW-0067">ATP-binding</keyword>
<dbReference type="InterPro" id="IPR023298">
    <property type="entry name" value="ATPase_P-typ_TM_dom_sf"/>
</dbReference>
<dbReference type="NCBIfam" id="TIGR01525">
    <property type="entry name" value="ATPase-IB_hvy"/>
    <property type="match status" value="1"/>
</dbReference>
<dbReference type="SFLD" id="SFLDG00002">
    <property type="entry name" value="C1.7:_P-type_atpase_like"/>
    <property type="match status" value="1"/>
</dbReference>
<keyword evidence="8" id="KW-1278">Translocase</keyword>
<dbReference type="GO" id="GO:0005524">
    <property type="term" value="F:ATP binding"/>
    <property type="evidence" value="ECO:0007669"/>
    <property type="project" value="UniProtKB-UniRule"/>
</dbReference>
<dbReference type="PRINTS" id="PR00119">
    <property type="entry name" value="CATATPASE"/>
</dbReference>
<dbReference type="Gene3D" id="3.40.50.1000">
    <property type="entry name" value="HAD superfamily/HAD-like"/>
    <property type="match status" value="1"/>
</dbReference>
<dbReference type="NCBIfam" id="TIGR01494">
    <property type="entry name" value="ATPase_P-type"/>
    <property type="match status" value="1"/>
</dbReference>
<evidence type="ECO:0000256" key="4">
    <source>
        <dbReference type="ARBA" id="ARBA00022692"/>
    </source>
</evidence>
<evidence type="ECO:0000256" key="3">
    <source>
        <dbReference type="ARBA" id="ARBA00022475"/>
    </source>
</evidence>
<evidence type="ECO:0000256" key="2">
    <source>
        <dbReference type="ARBA" id="ARBA00006024"/>
    </source>
</evidence>
<protein>
    <submittedName>
        <fullName evidence="14">Copper-translocating P-type ATPase</fullName>
    </submittedName>
</protein>
<evidence type="ECO:0000256" key="8">
    <source>
        <dbReference type="ARBA" id="ARBA00022967"/>
    </source>
</evidence>
<dbReference type="InterPro" id="IPR008250">
    <property type="entry name" value="ATPase_P-typ_transduc_dom_A_sf"/>
</dbReference>
<dbReference type="Pfam" id="PF00122">
    <property type="entry name" value="E1-E2_ATPase"/>
    <property type="match status" value="1"/>
</dbReference>
<evidence type="ECO:0000313" key="15">
    <source>
        <dbReference type="Proteomes" id="UP000321827"/>
    </source>
</evidence>
<keyword evidence="4 11" id="KW-0812">Transmembrane</keyword>
<evidence type="ECO:0000256" key="9">
    <source>
        <dbReference type="ARBA" id="ARBA00022989"/>
    </source>
</evidence>
<keyword evidence="6 11" id="KW-0547">Nucleotide-binding</keyword>
<dbReference type="EMBL" id="BJXN01000013">
    <property type="protein sequence ID" value="GEM90404.1"/>
    <property type="molecule type" value="Genomic_DNA"/>
</dbReference>
<dbReference type="GO" id="GO:0016887">
    <property type="term" value="F:ATP hydrolysis activity"/>
    <property type="evidence" value="ECO:0007669"/>
    <property type="project" value="InterPro"/>
</dbReference>
<feature type="domain" description="P-type ATPase A" evidence="13">
    <location>
        <begin position="209"/>
        <end position="309"/>
    </location>
</feature>
<dbReference type="GO" id="GO:0055070">
    <property type="term" value="P:copper ion homeostasis"/>
    <property type="evidence" value="ECO:0007669"/>
    <property type="project" value="TreeGrafter"/>
</dbReference>
<feature type="transmembrane region" description="Helical" evidence="11">
    <location>
        <begin position="665"/>
        <end position="687"/>
    </location>
</feature>
<feature type="compositionally biased region" description="Basic and acidic residues" evidence="12">
    <location>
        <begin position="23"/>
        <end position="49"/>
    </location>
</feature>
<evidence type="ECO:0000256" key="12">
    <source>
        <dbReference type="SAM" id="MobiDB-lite"/>
    </source>
</evidence>
<dbReference type="Gene3D" id="3.40.1110.10">
    <property type="entry name" value="Calcium-transporting ATPase, cytoplasmic domain N"/>
    <property type="match status" value="1"/>
</dbReference>
<evidence type="ECO:0000256" key="6">
    <source>
        <dbReference type="ARBA" id="ARBA00022741"/>
    </source>
</evidence>
<name>A0A511RL61_9DEIN</name>
<dbReference type="Gene3D" id="2.70.150.10">
    <property type="entry name" value="Calcium-transporting ATPase, cytoplasmic transduction domain A"/>
    <property type="match status" value="1"/>
</dbReference>
<dbReference type="FunFam" id="2.70.150.10:FF:000020">
    <property type="entry name" value="Copper-exporting P-type ATPase A"/>
    <property type="match status" value="1"/>
</dbReference>
<feature type="transmembrane region" description="Helical" evidence="11">
    <location>
        <begin position="115"/>
        <end position="137"/>
    </location>
</feature>
<keyword evidence="10 11" id="KW-0472">Membrane</keyword>
<feature type="transmembrane region" description="Helical" evidence="11">
    <location>
        <begin position="149"/>
        <end position="168"/>
    </location>
</feature>
<proteinExistence type="inferred from homology"/>
<sequence length="719" mass="76526">MKDHQHDDAAHKEHAHAQPTGEHAGHKDHDAAAPADHADHTGHEGHEGHGAQADHAGHGEHGDHGGHDKHAGHDPEMFRRRFWLSLVLTVPILYFSPQLQAWLGYTAWDVAWGRWVGPVLGSILYFYGGGPFLEGAVRELRHRVPGMMSLIALAISVAYAYSLAVSFGFPGKPFYWELATLIDVMLLGHWIEMKSVQQAQGALEALAKLMPTTAHRVVGKKVEDVPVGELREGDVIMVLPGEQVPADGVIVSGRTTLNEAFLTGESKPVEKQAGDEVVAAAINNDGVIQVKVTRTGEATTLSQIMRLVKEAQQARSRFQALADRAASWLFYVAVVVGGGAFGVWLALGQPFDFALGVAVTTLVIACPHALGLAIPLVNVNATALAAKNGVLVRNREAFERARDIRVVAFDKTGTLTEGRFAVSRVAAAAVTEDELLALAAAIERQSSHPLADAIVEAAEGRGVQLPAADEVQAVPGQGVVGTIDGRKVYVGRPEWTGEFGLELDPVRAAVATAEERGESLIVVFEEGRVLGALALADRVRDSARTAVARLQEMGVEPVMITGDAEAVAQAVAGDLGIRRYYARVMPQDKARIVRELKQMGHVAFVGDGINDAPALVEADLGVAIGAGTNVAIESADLVLVENDPLDVVLALKLARATYRKMVENLVWATGYNVVAIPLAAGVAYGWGLLLNPAVGAIFMSLSTVVVSLNAIALRRAKLA</sequence>
<dbReference type="Pfam" id="PF00702">
    <property type="entry name" value="Hydrolase"/>
    <property type="match status" value="1"/>
</dbReference>
<dbReference type="AlphaFoldDB" id="A0A511RL61"/>
<feature type="transmembrane region" description="Helical" evidence="11">
    <location>
        <begin position="693"/>
        <end position="713"/>
    </location>
</feature>
<evidence type="ECO:0000256" key="10">
    <source>
        <dbReference type="ARBA" id="ARBA00023136"/>
    </source>
</evidence>
<evidence type="ECO:0000256" key="11">
    <source>
        <dbReference type="RuleBase" id="RU362081"/>
    </source>
</evidence>
<dbReference type="RefSeq" id="WP_147148107.1">
    <property type="nucleotide sequence ID" value="NZ_BJXN01000013.1"/>
</dbReference>
<dbReference type="InterPro" id="IPR018303">
    <property type="entry name" value="ATPase_P-typ_P_site"/>
</dbReference>
<dbReference type="InterPro" id="IPR027256">
    <property type="entry name" value="P-typ_ATPase_IB"/>
</dbReference>
<dbReference type="SFLD" id="SFLDF00027">
    <property type="entry name" value="p-type_atpase"/>
    <property type="match status" value="1"/>
</dbReference>
<dbReference type="PANTHER" id="PTHR43520:SF8">
    <property type="entry name" value="P-TYPE CU(+) TRANSPORTER"/>
    <property type="match status" value="1"/>
</dbReference>
<dbReference type="NCBIfam" id="TIGR01511">
    <property type="entry name" value="ATPase-IB1_Cu"/>
    <property type="match status" value="1"/>
</dbReference>
<evidence type="ECO:0000256" key="7">
    <source>
        <dbReference type="ARBA" id="ARBA00022840"/>
    </source>
</evidence>
<feature type="region of interest" description="Disordered" evidence="12">
    <location>
        <begin position="1"/>
        <end position="71"/>
    </location>
</feature>
<comment type="caution">
    <text evidence="14">The sequence shown here is derived from an EMBL/GenBank/DDBJ whole genome shotgun (WGS) entry which is preliminary data.</text>
</comment>
<accession>A0A511RL61</accession>
<keyword evidence="9 11" id="KW-1133">Transmembrane helix</keyword>
<dbReference type="GO" id="GO:0005886">
    <property type="term" value="C:plasma membrane"/>
    <property type="evidence" value="ECO:0007669"/>
    <property type="project" value="UniProtKB-SubCell"/>
</dbReference>
<dbReference type="GO" id="GO:0005507">
    <property type="term" value="F:copper ion binding"/>
    <property type="evidence" value="ECO:0007669"/>
    <property type="project" value="TreeGrafter"/>
</dbReference>
<feature type="transmembrane region" description="Helical" evidence="11">
    <location>
        <begin position="325"/>
        <end position="347"/>
    </location>
</feature>
<feature type="compositionally biased region" description="Basic and acidic residues" evidence="12">
    <location>
        <begin position="1"/>
        <end position="16"/>
    </location>
</feature>
<dbReference type="Proteomes" id="UP000321827">
    <property type="component" value="Unassembled WGS sequence"/>
</dbReference>
<keyword evidence="5 11" id="KW-0479">Metal-binding</keyword>
<dbReference type="PROSITE" id="PS00154">
    <property type="entry name" value="ATPASE_E1_E2"/>
    <property type="match status" value="1"/>
</dbReference>
<comment type="subcellular location">
    <subcellularLocation>
        <location evidence="1">Cell membrane</location>
        <topology evidence="1">Multi-pass membrane protein</topology>
    </subcellularLocation>
</comment>